<evidence type="ECO:0000259" key="7">
    <source>
        <dbReference type="Pfam" id="PF01602"/>
    </source>
</evidence>
<keyword evidence="5 6" id="KW-0472">Membrane</keyword>
<feature type="domain" description="Clathrin/coatomer adaptor adaptin-like N-terminal" evidence="7">
    <location>
        <begin position="11"/>
        <end position="249"/>
    </location>
</feature>
<evidence type="ECO:0000313" key="8">
    <source>
        <dbReference type="EMBL" id="CAG8437165.1"/>
    </source>
</evidence>
<dbReference type="GO" id="GO:0030117">
    <property type="term" value="C:membrane coat"/>
    <property type="evidence" value="ECO:0007669"/>
    <property type="project" value="InterPro"/>
</dbReference>
<evidence type="ECO:0000256" key="1">
    <source>
        <dbReference type="ARBA" id="ARBA00004308"/>
    </source>
</evidence>
<comment type="similarity">
    <text evidence="2 6">Belongs to the adaptor complexes large subunit family.</text>
</comment>
<name>A0A9N8V793_9GLOM</name>
<dbReference type="PIRSF" id="PIRSF002291">
    <property type="entry name" value="AP_complex_beta"/>
    <property type="match status" value="1"/>
</dbReference>
<comment type="function">
    <text evidence="6">Adaptins are components of the adaptor complexes which link clathrin to receptors in coated vesicles. Clathrin-associated protein complexes are believed to interact with the cytoplasmic tails of membrane proteins, leading to their selection and concentration.</text>
</comment>
<dbReference type="InterPro" id="IPR016342">
    <property type="entry name" value="AP_complex_bsu_1_2_4"/>
</dbReference>
<comment type="caution">
    <text evidence="8">The sequence shown here is derived from an EMBL/GenBank/DDBJ whole genome shotgun (WGS) entry which is preliminary data.</text>
</comment>
<protein>
    <recommendedName>
        <fullName evidence="6">AP complex subunit beta</fullName>
    </recommendedName>
</protein>
<dbReference type="InterPro" id="IPR011989">
    <property type="entry name" value="ARM-like"/>
</dbReference>
<dbReference type="GO" id="GO:0016192">
    <property type="term" value="P:vesicle-mediated transport"/>
    <property type="evidence" value="ECO:0007669"/>
    <property type="project" value="InterPro"/>
</dbReference>
<evidence type="ECO:0000256" key="3">
    <source>
        <dbReference type="ARBA" id="ARBA00022448"/>
    </source>
</evidence>
<sequence>MSDAKYFQRGKIQELRTELNSEKKDKQHSKKKIVLKKIVANMTMGNDMSSLFPDVINCMRIPVLEIKKMVYLYLINYSRTKPDIAEMAIPTFIKDAEDHNPLIRALAIRTMSYINVDKIVDALVDPLRHCLRDRDPYVRKTAAIAVAKLYMHDKVLVESEGFIDLLRNLLIDGNPTVVANAVAALTEISERSDNILLKLNLWGQTYILEALMSFVPQEIGDAETLCERISPRLQHANSSVVLTAVKLIIGPEVQYVALRNILLIIQRRPDILRNDIKVFFCKYNDPIYVKLAKLEIMFRLANANNVDQVLSELKEYATEVDVDFVRKAVRSIGRLAVKIESTADRCIAALLDLIQTKVNYVVQEAIVVIKDIFRKYPNQYESIIGTLCENLDNLDEPEAKSAMIWIIGQYSDRIENSDELLDDFLFTFLEEPVEVQLSLLTATVKLFIKRPTAGQALVPKVLKWATEDVDNPDLRDRGYIYWRLLSTDPVAAKAVVLSDKPRISTESDNMEPVLLEELLLHISSLASIYHKSPQTFIHHSKSRALIPSAVLNRNRFPGQRQPPPKNMLDDDFTTENFANFESNPYNVDVVNIGSDGLVENLLLDI</sequence>
<dbReference type="PANTHER" id="PTHR11134">
    <property type="entry name" value="ADAPTOR COMPLEX SUBUNIT BETA FAMILY MEMBER"/>
    <property type="match status" value="1"/>
</dbReference>
<gene>
    <name evidence="8" type="ORF">DEBURN_LOCUS1114</name>
</gene>
<keyword evidence="4 6" id="KW-0653">Protein transport</keyword>
<feature type="domain" description="Clathrin/coatomer adaptor adaptin-like N-terminal" evidence="7">
    <location>
        <begin position="252"/>
        <end position="488"/>
    </location>
</feature>
<dbReference type="AlphaFoldDB" id="A0A9N8V793"/>
<dbReference type="GO" id="GO:0012505">
    <property type="term" value="C:endomembrane system"/>
    <property type="evidence" value="ECO:0007669"/>
    <property type="project" value="UniProtKB-SubCell"/>
</dbReference>
<dbReference type="Gene3D" id="1.25.10.10">
    <property type="entry name" value="Leucine-rich Repeat Variant"/>
    <property type="match status" value="1"/>
</dbReference>
<dbReference type="GO" id="GO:0030276">
    <property type="term" value="F:clathrin binding"/>
    <property type="evidence" value="ECO:0007669"/>
    <property type="project" value="InterPro"/>
</dbReference>
<evidence type="ECO:0000313" key="9">
    <source>
        <dbReference type="Proteomes" id="UP000789706"/>
    </source>
</evidence>
<organism evidence="8 9">
    <name type="scientific">Diversispora eburnea</name>
    <dbReference type="NCBI Taxonomy" id="1213867"/>
    <lineage>
        <taxon>Eukaryota</taxon>
        <taxon>Fungi</taxon>
        <taxon>Fungi incertae sedis</taxon>
        <taxon>Mucoromycota</taxon>
        <taxon>Glomeromycotina</taxon>
        <taxon>Glomeromycetes</taxon>
        <taxon>Diversisporales</taxon>
        <taxon>Diversisporaceae</taxon>
        <taxon>Diversispora</taxon>
    </lineage>
</organism>
<evidence type="ECO:0000256" key="5">
    <source>
        <dbReference type="ARBA" id="ARBA00023136"/>
    </source>
</evidence>
<dbReference type="Proteomes" id="UP000789706">
    <property type="component" value="Unassembled WGS sequence"/>
</dbReference>
<dbReference type="GO" id="GO:0006886">
    <property type="term" value="P:intracellular protein transport"/>
    <property type="evidence" value="ECO:0007669"/>
    <property type="project" value="InterPro"/>
</dbReference>
<proteinExistence type="inferred from homology"/>
<reference evidence="8" key="1">
    <citation type="submission" date="2021-06" db="EMBL/GenBank/DDBJ databases">
        <authorList>
            <person name="Kallberg Y."/>
            <person name="Tangrot J."/>
            <person name="Rosling A."/>
        </authorList>
    </citation>
    <scope>NUCLEOTIDE SEQUENCE</scope>
    <source>
        <strain evidence="8">AZ414A</strain>
    </source>
</reference>
<dbReference type="Pfam" id="PF01602">
    <property type="entry name" value="Adaptin_N"/>
    <property type="match status" value="2"/>
</dbReference>
<dbReference type="InterPro" id="IPR026739">
    <property type="entry name" value="AP_beta"/>
</dbReference>
<dbReference type="SUPFAM" id="SSF48371">
    <property type="entry name" value="ARM repeat"/>
    <property type="match status" value="1"/>
</dbReference>
<keyword evidence="3 6" id="KW-0813">Transport</keyword>
<keyword evidence="9" id="KW-1185">Reference proteome</keyword>
<evidence type="ECO:0000256" key="4">
    <source>
        <dbReference type="ARBA" id="ARBA00022927"/>
    </source>
</evidence>
<dbReference type="InterPro" id="IPR002553">
    <property type="entry name" value="Clathrin/coatomer_adapt-like_N"/>
</dbReference>
<dbReference type="OrthoDB" id="10254310at2759"/>
<dbReference type="EMBL" id="CAJVPK010000044">
    <property type="protein sequence ID" value="CAG8437165.1"/>
    <property type="molecule type" value="Genomic_DNA"/>
</dbReference>
<dbReference type="InterPro" id="IPR016024">
    <property type="entry name" value="ARM-type_fold"/>
</dbReference>
<evidence type="ECO:0000256" key="6">
    <source>
        <dbReference type="PIRNR" id="PIRNR002291"/>
    </source>
</evidence>
<comment type="subcellular location">
    <subcellularLocation>
        <location evidence="1">Endomembrane system</location>
    </subcellularLocation>
</comment>
<evidence type="ECO:0000256" key="2">
    <source>
        <dbReference type="ARBA" id="ARBA00006613"/>
    </source>
</evidence>
<accession>A0A9N8V793</accession>